<reference evidence="7" key="1">
    <citation type="submission" date="2023-03" db="EMBL/GenBank/DDBJ databases">
        <title>Chromosome-scale reference genome and RAD-based genetic map of yellow starthistle (Centaurea solstitialis) reveal putative structural variation and QTLs associated with invader traits.</title>
        <authorList>
            <person name="Reatini B."/>
            <person name="Cang F.A."/>
            <person name="Jiang Q."/>
            <person name="Mckibben M.T.W."/>
            <person name="Barker M.S."/>
            <person name="Rieseberg L.H."/>
            <person name="Dlugosch K.M."/>
        </authorList>
    </citation>
    <scope>NUCLEOTIDE SEQUENCE</scope>
    <source>
        <strain evidence="7">CAN-66</strain>
        <tissue evidence="7">Leaf</tissue>
    </source>
</reference>
<dbReference type="PANTHER" id="PTHR47718">
    <property type="entry name" value="OS01G0519700 PROTEIN"/>
    <property type="match status" value="1"/>
</dbReference>
<gene>
    <name evidence="7" type="ORF">OSB04_018841</name>
</gene>
<dbReference type="AlphaFoldDB" id="A0AA38SPQ7"/>
<dbReference type="GO" id="GO:0008270">
    <property type="term" value="F:zinc ion binding"/>
    <property type="evidence" value="ECO:0007669"/>
    <property type="project" value="UniProtKB-KW"/>
</dbReference>
<keyword evidence="8" id="KW-1185">Reference proteome</keyword>
<keyword evidence="1" id="KW-0479">Metal-binding</keyword>
<dbReference type="EMBL" id="JARYMX010000005">
    <property type="protein sequence ID" value="KAJ9546298.1"/>
    <property type="molecule type" value="Genomic_DNA"/>
</dbReference>
<evidence type="ECO:0000256" key="1">
    <source>
        <dbReference type="ARBA" id="ARBA00022723"/>
    </source>
</evidence>
<keyword evidence="2 4" id="KW-0863">Zinc-finger</keyword>
<dbReference type="Pfam" id="PF10551">
    <property type="entry name" value="MULE"/>
    <property type="match status" value="1"/>
</dbReference>
<evidence type="ECO:0000313" key="8">
    <source>
        <dbReference type="Proteomes" id="UP001172457"/>
    </source>
</evidence>
<evidence type="ECO:0000256" key="4">
    <source>
        <dbReference type="PROSITE-ProRule" id="PRU00325"/>
    </source>
</evidence>
<accession>A0AA38SPQ7</accession>
<feature type="domain" description="SWIM-type" evidence="6">
    <location>
        <begin position="508"/>
        <end position="540"/>
    </location>
</feature>
<dbReference type="InterPro" id="IPR006564">
    <property type="entry name" value="Znf_PMZ"/>
</dbReference>
<protein>
    <recommendedName>
        <fullName evidence="6">SWIM-type domain-containing protein</fullName>
    </recommendedName>
</protein>
<dbReference type="InterPro" id="IPR018289">
    <property type="entry name" value="MULE_transposase_dom"/>
</dbReference>
<comment type="caution">
    <text evidence="7">The sequence shown here is derived from an EMBL/GenBank/DDBJ whole genome shotgun (WGS) entry which is preliminary data.</text>
</comment>
<dbReference type="InterPro" id="IPR004330">
    <property type="entry name" value="FAR1_DNA_bnd_dom"/>
</dbReference>
<evidence type="ECO:0000259" key="6">
    <source>
        <dbReference type="PROSITE" id="PS50966"/>
    </source>
</evidence>
<dbReference type="InterPro" id="IPR007527">
    <property type="entry name" value="Znf_SWIM"/>
</dbReference>
<feature type="compositionally biased region" description="Basic and acidic residues" evidence="5">
    <location>
        <begin position="625"/>
        <end position="634"/>
    </location>
</feature>
<keyword evidence="3" id="KW-0862">Zinc</keyword>
<evidence type="ECO:0000313" key="7">
    <source>
        <dbReference type="EMBL" id="KAJ9546298.1"/>
    </source>
</evidence>
<dbReference type="PANTHER" id="PTHR47718:SF8">
    <property type="entry name" value="PROTEIN FAR1-RELATED SEQUENCE"/>
    <property type="match status" value="1"/>
</dbReference>
<evidence type="ECO:0000256" key="2">
    <source>
        <dbReference type="ARBA" id="ARBA00022771"/>
    </source>
</evidence>
<dbReference type="PROSITE" id="PS50966">
    <property type="entry name" value="ZF_SWIM"/>
    <property type="match status" value="1"/>
</dbReference>
<dbReference type="Proteomes" id="UP001172457">
    <property type="component" value="Chromosome 5"/>
</dbReference>
<organism evidence="7 8">
    <name type="scientific">Centaurea solstitialis</name>
    <name type="common">yellow star-thistle</name>
    <dbReference type="NCBI Taxonomy" id="347529"/>
    <lineage>
        <taxon>Eukaryota</taxon>
        <taxon>Viridiplantae</taxon>
        <taxon>Streptophyta</taxon>
        <taxon>Embryophyta</taxon>
        <taxon>Tracheophyta</taxon>
        <taxon>Spermatophyta</taxon>
        <taxon>Magnoliopsida</taxon>
        <taxon>eudicotyledons</taxon>
        <taxon>Gunneridae</taxon>
        <taxon>Pentapetalae</taxon>
        <taxon>asterids</taxon>
        <taxon>campanulids</taxon>
        <taxon>Asterales</taxon>
        <taxon>Asteraceae</taxon>
        <taxon>Carduoideae</taxon>
        <taxon>Cardueae</taxon>
        <taxon>Centaureinae</taxon>
        <taxon>Centaurea</taxon>
    </lineage>
</organism>
<evidence type="ECO:0000256" key="5">
    <source>
        <dbReference type="SAM" id="MobiDB-lite"/>
    </source>
</evidence>
<feature type="compositionally biased region" description="Basic residues" evidence="5">
    <location>
        <begin position="667"/>
        <end position="677"/>
    </location>
</feature>
<dbReference type="SMART" id="SM00575">
    <property type="entry name" value="ZnF_PMZ"/>
    <property type="match status" value="1"/>
</dbReference>
<dbReference type="Pfam" id="PF03101">
    <property type="entry name" value="FAR1"/>
    <property type="match status" value="1"/>
</dbReference>
<name>A0AA38SPQ7_9ASTR</name>
<sequence>MTTNEAAAVRWGTTADIGTIEGRGFYLRRPLEPRRYPASLSLSLPPRPRLHNEKIAYCPRKRNVTSCEGFRKKDKRYDNVRNHRAQTRFGCLARMKIKLHECGKYLVVDFVAEHTHVTASADMSHLHRSHRKITDAQASEIALVESSGIAPKAGMELMIKRAGGHANLGFTLDDCRNYLRTKRTIQMCVGDTGGVLEYLQQKKSKDPNFFYALQTDKDDLITNIFWADAQMKESYYNFGDVVCFDTTYRKNHDCRPFAMFVGVNHHKQTTIFGAALLYDETAETFIWLFGHLCSSNVRQKTKNNSNRSKCSNGKSNKIPMARNLSSVMFREFATDFGNCIYEYDEECEFIEAWENMLRKYNLESNDWLAQQFKLKEKWALVYGRETFCANMTTTQRSESMNSHLKKYVSYQHSMLRFLEHFERLIVDRLYEELKADFRVRQRNLAPSLPIEILNHAATLYTPPVLRMFEVEFSKAYNCNIQLCTESGATMEEYILTPNGKRFHHKVKYELSGNIVICSCKMFEFAGILCSHILKVFSFRNVVRIPSQYILTSWTKHAKMGVTATTSEIKHGDDPKACLAVRYQDLSRSYTHIVTRASETEKAYKIARDGFKRVWDDVEACLREERVEGDKKTDATSEINTSIKGIKTNNKRLHSSSSRPKNALEKSGKKRKVSKKKLSTQEVSEGYNDNDQANSFVPLSQPDFPCHNYVCTINDVGLTQENPSTTTSMTELLLQAEVSEGYKDNDQANSFVPFSQPDFPCHVAIYHWWGKMEFDVIGICR</sequence>
<proteinExistence type="predicted"/>
<feature type="compositionally biased region" description="Polar residues" evidence="5">
    <location>
        <begin position="679"/>
        <end position="692"/>
    </location>
</feature>
<evidence type="ECO:0000256" key="3">
    <source>
        <dbReference type="ARBA" id="ARBA00022833"/>
    </source>
</evidence>
<feature type="region of interest" description="Disordered" evidence="5">
    <location>
        <begin position="625"/>
        <end position="692"/>
    </location>
</feature>
<dbReference type="Pfam" id="PF04434">
    <property type="entry name" value="SWIM"/>
    <property type="match status" value="1"/>
</dbReference>